<name>A0A3M7RWP3_BRAPC</name>
<evidence type="ECO:0000313" key="3">
    <source>
        <dbReference type="Proteomes" id="UP000276133"/>
    </source>
</evidence>
<evidence type="ECO:0000313" key="2">
    <source>
        <dbReference type="EMBL" id="RNA27912.1"/>
    </source>
</evidence>
<protein>
    <submittedName>
        <fullName evidence="2">Uncharacterized protein</fullName>
    </submittedName>
</protein>
<keyword evidence="1" id="KW-1133">Transmembrane helix</keyword>
<keyword evidence="1" id="KW-0812">Transmembrane</keyword>
<comment type="caution">
    <text evidence="2">The sequence shown here is derived from an EMBL/GenBank/DDBJ whole genome shotgun (WGS) entry which is preliminary data.</text>
</comment>
<sequence>MAMGRRGDASISLQWRNSEPCALHPRTTLPIGSEVPILSNNNLRERLVFSLINVNDSLKYGFKVLDLMESKSITEENIFNVIVGLDKLKLRLKNIKILQNVVNHIFIAFLALIFFRIAYFSYRANKEINPIN</sequence>
<organism evidence="2 3">
    <name type="scientific">Brachionus plicatilis</name>
    <name type="common">Marine rotifer</name>
    <name type="synonym">Brachionus muelleri</name>
    <dbReference type="NCBI Taxonomy" id="10195"/>
    <lineage>
        <taxon>Eukaryota</taxon>
        <taxon>Metazoa</taxon>
        <taxon>Spiralia</taxon>
        <taxon>Gnathifera</taxon>
        <taxon>Rotifera</taxon>
        <taxon>Eurotatoria</taxon>
        <taxon>Monogononta</taxon>
        <taxon>Pseudotrocha</taxon>
        <taxon>Ploima</taxon>
        <taxon>Brachionidae</taxon>
        <taxon>Brachionus</taxon>
    </lineage>
</organism>
<dbReference type="Proteomes" id="UP000276133">
    <property type="component" value="Unassembled WGS sequence"/>
</dbReference>
<keyword evidence="3" id="KW-1185">Reference proteome</keyword>
<gene>
    <name evidence="2" type="ORF">BpHYR1_034242</name>
</gene>
<dbReference type="EMBL" id="REGN01002475">
    <property type="protein sequence ID" value="RNA27912.1"/>
    <property type="molecule type" value="Genomic_DNA"/>
</dbReference>
<evidence type="ECO:0000256" key="1">
    <source>
        <dbReference type="SAM" id="Phobius"/>
    </source>
</evidence>
<accession>A0A3M7RWP3</accession>
<feature type="transmembrane region" description="Helical" evidence="1">
    <location>
        <begin position="101"/>
        <end position="122"/>
    </location>
</feature>
<reference evidence="2 3" key="1">
    <citation type="journal article" date="2018" name="Sci. Rep.">
        <title>Genomic signatures of local adaptation to the degree of environmental predictability in rotifers.</title>
        <authorList>
            <person name="Franch-Gras L."/>
            <person name="Hahn C."/>
            <person name="Garcia-Roger E.M."/>
            <person name="Carmona M.J."/>
            <person name="Serra M."/>
            <person name="Gomez A."/>
        </authorList>
    </citation>
    <scope>NUCLEOTIDE SEQUENCE [LARGE SCALE GENOMIC DNA]</scope>
    <source>
        <strain evidence="2">HYR1</strain>
    </source>
</reference>
<keyword evidence="1" id="KW-0472">Membrane</keyword>
<dbReference type="AlphaFoldDB" id="A0A3M7RWP3"/>
<proteinExistence type="predicted"/>